<dbReference type="PROSITE" id="PS00523">
    <property type="entry name" value="SULFATASE_1"/>
    <property type="match status" value="1"/>
</dbReference>
<comment type="caution">
    <text evidence="6">The sequence shown here is derived from an EMBL/GenBank/DDBJ whole genome shotgun (WGS) entry which is preliminary data.</text>
</comment>
<dbReference type="Proteomes" id="UP000622860">
    <property type="component" value="Unassembled WGS sequence"/>
</dbReference>
<evidence type="ECO:0000313" key="6">
    <source>
        <dbReference type="EMBL" id="GGG73106.1"/>
    </source>
</evidence>
<name>A0A917HB09_9BACI</name>
<dbReference type="InterPro" id="IPR024607">
    <property type="entry name" value="Sulfatase_CS"/>
</dbReference>
<organism evidence="6 7">
    <name type="scientific">Virgibacillus oceani</name>
    <dbReference type="NCBI Taxonomy" id="1479511"/>
    <lineage>
        <taxon>Bacteria</taxon>
        <taxon>Bacillati</taxon>
        <taxon>Bacillota</taxon>
        <taxon>Bacilli</taxon>
        <taxon>Bacillales</taxon>
        <taxon>Bacillaceae</taxon>
        <taxon>Virgibacillus</taxon>
    </lineage>
</organism>
<evidence type="ECO:0000256" key="2">
    <source>
        <dbReference type="ARBA" id="ARBA00022729"/>
    </source>
</evidence>
<dbReference type="PROSITE" id="PS00149">
    <property type="entry name" value="SULFATASE_2"/>
    <property type="match status" value="1"/>
</dbReference>
<keyword evidence="2" id="KW-0732">Signal</keyword>
<proteinExistence type="inferred from homology"/>
<dbReference type="Gene3D" id="3.40.720.10">
    <property type="entry name" value="Alkaline Phosphatase, subunit A"/>
    <property type="match status" value="1"/>
</dbReference>
<reference evidence="6" key="1">
    <citation type="journal article" date="2014" name="Int. J. Syst. Evol. Microbiol.">
        <title>Complete genome sequence of Corynebacterium casei LMG S-19264T (=DSM 44701T), isolated from a smear-ripened cheese.</title>
        <authorList>
            <consortium name="US DOE Joint Genome Institute (JGI-PGF)"/>
            <person name="Walter F."/>
            <person name="Albersmeier A."/>
            <person name="Kalinowski J."/>
            <person name="Ruckert C."/>
        </authorList>
    </citation>
    <scope>NUCLEOTIDE SEQUENCE</scope>
    <source>
        <strain evidence="6">CGMCC 1.12754</strain>
    </source>
</reference>
<dbReference type="InterPro" id="IPR000917">
    <property type="entry name" value="Sulfatase_N"/>
</dbReference>
<evidence type="ECO:0000259" key="5">
    <source>
        <dbReference type="Pfam" id="PF00884"/>
    </source>
</evidence>
<dbReference type="InterPro" id="IPR017850">
    <property type="entry name" value="Alkaline_phosphatase_core_sf"/>
</dbReference>
<accession>A0A917HB09</accession>
<sequence length="462" mass="54036">MGAGQPNILFIMSDDHASQAISCYNKRLIDTPDIDRIANEGIRFDNVYCTNALCAPSRATILTGKYSHINGVRGLSDKFDGQQQTFPKLLQQNGYETAIVGKWHLGHGGNSDPTGFDYWNVFPGQGKYYNPNMIEMGKQMTVEGYATDVITDYALNWLNSRNKEQPFMMMVHHKAPHRPWQPPEKYVTLFEDMEIEEPVTFHDDYQNRAQAAMMADMRIEDLTENDIKGTPPENLSLQQLKKWKYQRYIKDYLRCVVSIDDNVGRLLNYLDEQNLSENTVVIYTSDQGFFLGEHGWYDKRFMFEESLRMPFVMRYPKEIQPESTSSEMVINNDFAPTILDYARVKFDKTMQGESIRPIAKGAAPANWRESIYYRYWEHLTTHNVVAHYGIRTDKYKLIYYYGDPLDVKGAVPKKVRPEWELFDLEQDPLELRNIYNDPFYINIVKELKQELRRLRVKYQDTV</sequence>
<dbReference type="GO" id="GO:0016787">
    <property type="term" value="F:hydrolase activity"/>
    <property type="evidence" value="ECO:0007669"/>
    <property type="project" value="UniProtKB-KW"/>
</dbReference>
<keyword evidence="7" id="KW-1185">Reference proteome</keyword>
<dbReference type="PANTHER" id="PTHR43108:SF6">
    <property type="entry name" value="N-SULPHOGLUCOSAMINE SULPHOHYDROLASE"/>
    <property type="match status" value="1"/>
</dbReference>
<reference evidence="6" key="2">
    <citation type="submission" date="2020-09" db="EMBL/GenBank/DDBJ databases">
        <authorList>
            <person name="Sun Q."/>
            <person name="Zhou Y."/>
        </authorList>
    </citation>
    <scope>NUCLEOTIDE SEQUENCE</scope>
    <source>
        <strain evidence="6">CGMCC 1.12754</strain>
    </source>
</reference>
<keyword evidence="4" id="KW-0325">Glycoprotein</keyword>
<evidence type="ECO:0000313" key="7">
    <source>
        <dbReference type="Proteomes" id="UP000622860"/>
    </source>
</evidence>
<evidence type="ECO:0000256" key="4">
    <source>
        <dbReference type="ARBA" id="ARBA00023180"/>
    </source>
</evidence>
<dbReference type="CDD" id="cd16031">
    <property type="entry name" value="G6S_like"/>
    <property type="match status" value="1"/>
</dbReference>
<dbReference type="AlphaFoldDB" id="A0A917HB09"/>
<dbReference type="Pfam" id="PF00884">
    <property type="entry name" value="Sulfatase"/>
    <property type="match status" value="1"/>
</dbReference>
<feature type="domain" description="Sulfatase N-terminal" evidence="5">
    <location>
        <begin position="6"/>
        <end position="342"/>
    </location>
</feature>
<dbReference type="RefSeq" id="WP_188454954.1">
    <property type="nucleotide sequence ID" value="NZ_BMFR01000005.1"/>
</dbReference>
<dbReference type="EMBL" id="BMFR01000005">
    <property type="protein sequence ID" value="GGG73106.1"/>
    <property type="molecule type" value="Genomic_DNA"/>
</dbReference>
<evidence type="ECO:0000256" key="1">
    <source>
        <dbReference type="ARBA" id="ARBA00008779"/>
    </source>
</evidence>
<comment type="similarity">
    <text evidence="1">Belongs to the sulfatase family.</text>
</comment>
<dbReference type="SUPFAM" id="SSF53649">
    <property type="entry name" value="Alkaline phosphatase-like"/>
    <property type="match status" value="1"/>
</dbReference>
<protein>
    <submittedName>
        <fullName evidence="6">Sulfatase</fullName>
    </submittedName>
</protein>
<keyword evidence="3" id="KW-0378">Hydrolase</keyword>
<evidence type="ECO:0000256" key="3">
    <source>
        <dbReference type="ARBA" id="ARBA00022801"/>
    </source>
</evidence>
<gene>
    <name evidence="6" type="ORF">GCM10011398_16880</name>
</gene>
<dbReference type="PANTHER" id="PTHR43108">
    <property type="entry name" value="N-ACETYLGLUCOSAMINE-6-SULFATASE FAMILY MEMBER"/>
    <property type="match status" value="1"/>
</dbReference>